<dbReference type="OrthoDB" id="3641924at2759"/>
<keyword evidence="3" id="KW-1185">Reference proteome</keyword>
<feature type="compositionally biased region" description="Polar residues" evidence="1">
    <location>
        <begin position="227"/>
        <end position="239"/>
    </location>
</feature>
<feature type="compositionally biased region" description="Polar residues" evidence="1">
    <location>
        <begin position="288"/>
        <end position="299"/>
    </location>
</feature>
<dbReference type="AlphaFoldDB" id="A0A6A6FQE4"/>
<dbReference type="Proteomes" id="UP000799539">
    <property type="component" value="Unassembled WGS sequence"/>
</dbReference>
<reference evidence="2" key="1">
    <citation type="journal article" date="2020" name="Stud. Mycol.">
        <title>101 Dothideomycetes genomes: a test case for predicting lifestyles and emergence of pathogens.</title>
        <authorList>
            <person name="Haridas S."/>
            <person name="Albert R."/>
            <person name="Binder M."/>
            <person name="Bloem J."/>
            <person name="Labutti K."/>
            <person name="Salamov A."/>
            <person name="Andreopoulos B."/>
            <person name="Baker S."/>
            <person name="Barry K."/>
            <person name="Bills G."/>
            <person name="Bluhm B."/>
            <person name="Cannon C."/>
            <person name="Castanera R."/>
            <person name="Culley D."/>
            <person name="Daum C."/>
            <person name="Ezra D."/>
            <person name="Gonzalez J."/>
            <person name="Henrissat B."/>
            <person name="Kuo A."/>
            <person name="Liang C."/>
            <person name="Lipzen A."/>
            <person name="Lutzoni F."/>
            <person name="Magnuson J."/>
            <person name="Mondo S."/>
            <person name="Nolan M."/>
            <person name="Ohm R."/>
            <person name="Pangilinan J."/>
            <person name="Park H.-J."/>
            <person name="Ramirez L."/>
            <person name="Alfaro M."/>
            <person name="Sun H."/>
            <person name="Tritt A."/>
            <person name="Yoshinaga Y."/>
            <person name="Zwiers L.-H."/>
            <person name="Turgeon B."/>
            <person name="Goodwin S."/>
            <person name="Spatafora J."/>
            <person name="Crous P."/>
            <person name="Grigoriev I."/>
        </authorList>
    </citation>
    <scope>NUCLEOTIDE SEQUENCE</scope>
    <source>
        <strain evidence="2">SCOH1-5</strain>
    </source>
</reference>
<organism evidence="2 3">
    <name type="scientific">Cercospora zeae-maydis SCOH1-5</name>
    <dbReference type="NCBI Taxonomy" id="717836"/>
    <lineage>
        <taxon>Eukaryota</taxon>
        <taxon>Fungi</taxon>
        <taxon>Dikarya</taxon>
        <taxon>Ascomycota</taxon>
        <taxon>Pezizomycotina</taxon>
        <taxon>Dothideomycetes</taxon>
        <taxon>Dothideomycetidae</taxon>
        <taxon>Mycosphaerellales</taxon>
        <taxon>Mycosphaerellaceae</taxon>
        <taxon>Cercospora</taxon>
    </lineage>
</organism>
<evidence type="ECO:0000313" key="3">
    <source>
        <dbReference type="Proteomes" id="UP000799539"/>
    </source>
</evidence>
<sequence length="412" mass="44953">MPPQDFIATIANTPQQIAQDVASVQGDAAFASGKVTIAILVHNEDNDILLPNGFILSASPSLAIQHFPTHFVDLQPFAADDDADISVQSLAEDAITNMLGPIEVQNLGVLCHVGIASASKGAEVFIFTACRIDSSHIPDAFLDIKQWLAEADSHEIDLRAMVSLLGADNVADLLRACEAWKEKQCSSLDSIPDLVAHLPSKSSPTAAEKGSTLLDGGTESCEDSGYQPDSESSADSDSTWAPIDNAHAEPHVVTEDLLDDDIPELVEGVVFGNEPSSNKATLRFESMQLKQSQPRQTSRVFGAQVSDEDDTDENKDQSKPLGRRTFQPDPAVTRGCRQSRKQQKNPPLMVDPTYHWNGPRFVRPAQKVEGRRFRAKFSKTAISMATDKAVTKDRLMWEDLPRIGGENRLVRQ</sequence>
<gene>
    <name evidence="2" type="ORF">CERZMDRAFT_94915</name>
</gene>
<feature type="region of interest" description="Disordered" evidence="1">
    <location>
        <begin position="199"/>
        <end position="242"/>
    </location>
</feature>
<accession>A0A6A6FQE4</accession>
<evidence type="ECO:0000256" key="1">
    <source>
        <dbReference type="SAM" id="MobiDB-lite"/>
    </source>
</evidence>
<name>A0A6A6FQE4_9PEZI</name>
<evidence type="ECO:0000313" key="2">
    <source>
        <dbReference type="EMBL" id="KAF2215514.1"/>
    </source>
</evidence>
<feature type="region of interest" description="Disordered" evidence="1">
    <location>
        <begin position="288"/>
        <end position="355"/>
    </location>
</feature>
<proteinExistence type="predicted"/>
<protein>
    <submittedName>
        <fullName evidence="2">Uncharacterized protein</fullName>
    </submittedName>
</protein>
<dbReference type="EMBL" id="ML992666">
    <property type="protein sequence ID" value="KAF2215514.1"/>
    <property type="molecule type" value="Genomic_DNA"/>
</dbReference>